<dbReference type="EMBL" id="RDCJ01000096">
    <property type="protein sequence ID" value="RMW46286.1"/>
    <property type="molecule type" value="Genomic_DNA"/>
</dbReference>
<dbReference type="Proteomes" id="UP000276249">
    <property type="component" value="Unassembled WGS sequence"/>
</dbReference>
<reference evidence="3 6" key="1">
    <citation type="submission" date="2018-03" db="EMBL/GenBank/DDBJ databases">
        <title>Draft Genome Sequences of six Lactobacillus pentosus Strains Isolated from Brines of Traditionally Fermented Spanish-Style Green Table Olives.</title>
        <authorList>
            <person name="Calero-Delgado B."/>
            <person name="Martin-Platero A.M."/>
            <person name="Perez-Pulido A.J."/>
            <person name="Benitez-Cabello A."/>
            <person name="Casimiro-Soriguer C.S."/>
            <person name="Martinez-Bueno M."/>
            <person name="Arroyo-Lopez F.N."/>
            <person name="Rodriguez-Gomez F."/>
            <person name="Bautista-Gallego J."/>
            <person name="Garrido-Fernandez A."/>
            <person name="Jimenez-Diaz R."/>
        </authorList>
    </citation>
    <scope>NUCLEOTIDE SEQUENCE [LARGE SCALE GENOMIC DNA]</scope>
    <source>
        <strain evidence="3 6">IG2</strain>
    </source>
</reference>
<dbReference type="EMBL" id="JAVLAQ010000001">
    <property type="protein sequence ID" value="MDT6989178.1"/>
    <property type="molecule type" value="Genomic_DNA"/>
</dbReference>
<dbReference type="Gene3D" id="3.30.1330.30">
    <property type="match status" value="1"/>
</dbReference>
<evidence type="ECO:0000313" key="3">
    <source>
        <dbReference type="EMBL" id="PRO94087.1"/>
    </source>
</evidence>
<dbReference type="GeneID" id="49394919"/>
<protein>
    <submittedName>
        <fullName evidence="4">DUF1694 domain-containing protein</fullName>
    </submittedName>
    <submittedName>
        <fullName evidence="1">YueI family protein</fullName>
    </submittedName>
</protein>
<sequence length="167" mass="19320">MTRTDDQIDKHLQSALFGTPVLHPDEQHRNLGTFHERIDLGITFTQALMRDYSAELQTEMDAHPDYQLLLHGLLDEDILNRYIKLANQQQIRFAIRNDLMYQHTPTSLAVALVANDAINPATIDIDERFPLPPLSTTTPLSHDLLLDHIHQHLERNRQLFNGRHHLI</sequence>
<evidence type="ECO:0000313" key="4">
    <source>
        <dbReference type="EMBL" id="RMW46286.1"/>
    </source>
</evidence>
<dbReference type="Pfam" id="PF07997">
    <property type="entry name" value="DUF1694"/>
    <property type="match status" value="1"/>
</dbReference>
<evidence type="ECO:0000313" key="7">
    <source>
        <dbReference type="Proteomes" id="UP000276249"/>
    </source>
</evidence>
<evidence type="ECO:0000313" key="6">
    <source>
        <dbReference type="Proteomes" id="UP000238378"/>
    </source>
</evidence>
<dbReference type="SUPFAM" id="SSF160515">
    <property type="entry name" value="YueI-like"/>
    <property type="match status" value="1"/>
</dbReference>
<evidence type="ECO:0000313" key="5">
    <source>
        <dbReference type="EMBL" id="RMW55514.1"/>
    </source>
</evidence>
<evidence type="ECO:0000313" key="2">
    <source>
        <dbReference type="EMBL" id="MDT6989178.1"/>
    </source>
</evidence>
<dbReference type="EMBL" id="RDCL01000049">
    <property type="protein sequence ID" value="RMW55514.1"/>
    <property type="molecule type" value="Genomic_DNA"/>
</dbReference>
<evidence type="ECO:0000313" key="8">
    <source>
        <dbReference type="Proteomes" id="UP000281061"/>
    </source>
</evidence>
<dbReference type="Proteomes" id="UP000281061">
    <property type="component" value="Unassembled WGS sequence"/>
</dbReference>
<accession>A0A241RRG4</accession>
<reference evidence="7 8" key="2">
    <citation type="submission" date="2018-10" db="EMBL/GenBank/DDBJ databases">
        <title>Genome sequences of five Lactobacillus pentosus strains isolated from brines of traditionally fermented spanish-style green table olives and differences between them.</title>
        <authorList>
            <person name="Jimenez Diaz R."/>
        </authorList>
    </citation>
    <scope>NUCLEOTIDE SEQUENCE [LARGE SCALE GENOMIC DNA]</scope>
    <source>
        <strain evidence="4 7">IG10</strain>
        <strain evidence="5 8">IG8</strain>
    </source>
</reference>
<dbReference type="Proteomes" id="UP001267003">
    <property type="component" value="Unassembled WGS sequence"/>
</dbReference>
<dbReference type="InterPro" id="IPR012543">
    <property type="entry name" value="DUF1694"/>
</dbReference>
<comment type="caution">
    <text evidence="4">The sequence shown here is derived from an EMBL/GenBank/DDBJ whole genome shotgun (WGS) entry which is preliminary data.</text>
</comment>
<dbReference type="EMBL" id="JAPEQV010000015">
    <property type="protein sequence ID" value="MDF2313624.1"/>
    <property type="molecule type" value="Genomic_DNA"/>
</dbReference>
<dbReference type="RefSeq" id="WP_050340335.1">
    <property type="nucleotide sequence ID" value="NZ_BJZC01000153.1"/>
</dbReference>
<name>A0A241RRG4_LACPE</name>
<proteinExistence type="predicted"/>
<reference evidence="1" key="3">
    <citation type="submission" date="2022-11" db="EMBL/GenBank/DDBJ databases">
        <authorList>
            <person name="Wang Z."/>
        </authorList>
    </citation>
    <scope>NUCLEOTIDE SEQUENCE</scope>
    <source>
        <strain evidence="1">P2000</strain>
    </source>
</reference>
<evidence type="ECO:0000313" key="1">
    <source>
        <dbReference type="EMBL" id="MDF2313624.1"/>
    </source>
</evidence>
<gene>
    <name evidence="3" type="ORF">C6Y08_12260</name>
    <name evidence="5" type="ORF">D6U17_04490</name>
    <name evidence="4" type="ORF">D6U18_10015</name>
    <name evidence="1" type="ORF">OOJ94_12400</name>
    <name evidence="2" type="ORF">RI536_03550</name>
</gene>
<reference evidence="2" key="5">
    <citation type="submission" date="2023-08" db="EMBL/GenBank/DDBJ databases">
        <authorList>
            <person name="Page C.A."/>
            <person name="Perez-Diaz I.M."/>
        </authorList>
    </citation>
    <scope>NUCLEOTIDE SEQUENCE</scope>
    <source>
        <strain evidence="2">7.8.46</strain>
    </source>
</reference>
<dbReference type="KEGG" id="lpg:BB562_03705"/>
<reference evidence="1" key="4">
    <citation type="journal article" date="2023" name="Front Nutr">
        <title>Lactiplantibacillus pentosus P2020 protects the hyperuricemia and renal inflammation in mice.</title>
        <authorList>
            <person name="Wang Z."/>
            <person name="Song L."/>
            <person name="Li X."/>
            <person name="Xiao Y."/>
            <person name="Huang Y."/>
            <person name="Zhang Y."/>
            <person name="Li J."/>
            <person name="Li M."/>
            <person name="Ren Z."/>
        </authorList>
    </citation>
    <scope>NUCLEOTIDE SEQUENCE</scope>
    <source>
        <strain evidence="1">P2000</strain>
    </source>
</reference>
<organism evidence="4 7">
    <name type="scientific">Lactiplantibacillus pentosus</name>
    <name type="common">Lactobacillus pentosus</name>
    <dbReference type="NCBI Taxonomy" id="1589"/>
    <lineage>
        <taxon>Bacteria</taxon>
        <taxon>Bacillati</taxon>
        <taxon>Bacillota</taxon>
        <taxon>Bacilli</taxon>
        <taxon>Lactobacillales</taxon>
        <taxon>Lactobacillaceae</taxon>
        <taxon>Lactiplantibacillus</taxon>
    </lineage>
</organism>
<dbReference type="Proteomes" id="UP000238378">
    <property type="component" value="Unassembled WGS sequence"/>
</dbReference>
<dbReference type="AlphaFoldDB" id="A0A241RRG4"/>
<dbReference type="EMBL" id="PVOB01000200">
    <property type="protein sequence ID" value="PRO94087.1"/>
    <property type="molecule type" value="Genomic_DNA"/>
</dbReference>
<dbReference type="Proteomes" id="UP001151834">
    <property type="component" value="Unassembled WGS sequence"/>
</dbReference>
<keyword evidence="6" id="KW-1185">Reference proteome</keyword>
<dbReference type="PIRSF" id="PIRSF034303">
    <property type="entry name" value="DUF1694"/>
    <property type="match status" value="1"/>
</dbReference>
<dbReference type="InterPro" id="IPR029064">
    <property type="entry name" value="Ribosomal_eL30-like_sf"/>
</dbReference>
<dbReference type="OrthoDB" id="95278at2"/>